<evidence type="ECO:0000313" key="1">
    <source>
        <dbReference type="EMBL" id="KAJ8112699.1"/>
    </source>
</evidence>
<proteinExistence type="predicted"/>
<sequence>MPPAKSSKSRKKAGRTAPYPASKSADKSADQEPASPKDSASPVVIPPLVSKSKPASDDGSVIEASPDLLVTYLDIELEECFGHWGDLEATQIRRKLNALFSNKVTIPGSNQHFTKASLSRELCKIARSHHPIDSSAGKARSEGPSAHAITNFLKKTGPMGGADSETFYYGTMLLEMLRIWNGEKMTKARKQAEEEFPSGRRRIDPDTAKLIFSRANMPTRAEVCNLPR</sequence>
<comment type="caution">
    <text evidence="1">The sequence shown here is derived from an EMBL/GenBank/DDBJ whole genome shotgun (WGS) entry which is preliminary data.</text>
</comment>
<name>A0ACC2IBW7_9PLEO</name>
<protein>
    <submittedName>
        <fullName evidence="1">Uncharacterized protein</fullName>
    </submittedName>
</protein>
<reference evidence="1" key="1">
    <citation type="submission" date="2022-11" db="EMBL/GenBank/DDBJ databases">
        <title>Genome Sequence of Boeremia exigua.</title>
        <authorList>
            <person name="Buettner E."/>
        </authorList>
    </citation>
    <scope>NUCLEOTIDE SEQUENCE</scope>
    <source>
        <strain evidence="1">CU02</strain>
    </source>
</reference>
<gene>
    <name evidence="1" type="ORF">OPT61_g4990</name>
</gene>
<accession>A0ACC2IBW7</accession>
<keyword evidence="2" id="KW-1185">Reference proteome</keyword>
<organism evidence="1 2">
    <name type="scientific">Boeremia exigua</name>
    <dbReference type="NCBI Taxonomy" id="749465"/>
    <lineage>
        <taxon>Eukaryota</taxon>
        <taxon>Fungi</taxon>
        <taxon>Dikarya</taxon>
        <taxon>Ascomycota</taxon>
        <taxon>Pezizomycotina</taxon>
        <taxon>Dothideomycetes</taxon>
        <taxon>Pleosporomycetidae</taxon>
        <taxon>Pleosporales</taxon>
        <taxon>Pleosporineae</taxon>
        <taxon>Didymellaceae</taxon>
        <taxon>Boeremia</taxon>
    </lineage>
</organism>
<evidence type="ECO:0000313" key="2">
    <source>
        <dbReference type="Proteomes" id="UP001153331"/>
    </source>
</evidence>
<dbReference type="EMBL" id="JAPHNI010000304">
    <property type="protein sequence ID" value="KAJ8112699.1"/>
    <property type="molecule type" value="Genomic_DNA"/>
</dbReference>
<dbReference type="Proteomes" id="UP001153331">
    <property type="component" value="Unassembled WGS sequence"/>
</dbReference>